<dbReference type="InterPro" id="IPR040236">
    <property type="entry name" value="TMEM198"/>
</dbReference>
<comment type="similarity">
    <text evidence="2">Belongs to the TMEM198 family.</text>
</comment>
<dbReference type="PANTHER" id="PTHR31247:SF17">
    <property type="entry name" value="DUF4203 DOMAIN-CONTAINING PROTEIN"/>
    <property type="match status" value="1"/>
</dbReference>
<evidence type="ECO:0000256" key="2">
    <source>
        <dbReference type="ARBA" id="ARBA00006244"/>
    </source>
</evidence>
<evidence type="ECO:0000256" key="4">
    <source>
        <dbReference type="ARBA" id="ARBA00022989"/>
    </source>
</evidence>
<dbReference type="GO" id="GO:0005886">
    <property type="term" value="C:plasma membrane"/>
    <property type="evidence" value="ECO:0007669"/>
    <property type="project" value="TreeGrafter"/>
</dbReference>
<dbReference type="PANTHER" id="PTHR31247">
    <property type="entry name" value="TRANSMEMBRANE PROTEIN 198 FAMILY MEMBER"/>
    <property type="match status" value="1"/>
</dbReference>
<dbReference type="InterPro" id="IPR025256">
    <property type="entry name" value="TM7S3/TM198-like_dom"/>
</dbReference>
<dbReference type="Pfam" id="PF13886">
    <property type="entry name" value="TM7S3_TM198"/>
    <property type="match status" value="1"/>
</dbReference>
<evidence type="ECO:0000256" key="7">
    <source>
        <dbReference type="SAM" id="Phobius"/>
    </source>
</evidence>
<sequence length="88" mass="9779">MEERSPALLPLVLTTDPQGFNQGAMEPGVVPCLVCALCSIFGVVYCCFGYRCFKAIMFLSGLLFGVAVIFLLCYKEWTLEMQLSLKRS</sequence>
<feature type="domain" description="TM7S3/TM198-like" evidence="8">
    <location>
        <begin position="35"/>
        <end position="78"/>
    </location>
</feature>
<proteinExistence type="inferred from homology"/>
<dbReference type="Proteomes" id="UP000694392">
    <property type="component" value="Unplaced"/>
</dbReference>
<comment type="subcellular location">
    <subcellularLocation>
        <location evidence="1">Membrane</location>
        <topology evidence="1">Multi-pass membrane protein</topology>
    </subcellularLocation>
</comment>
<evidence type="ECO:0000256" key="1">
    <source>
        <dbReference type="ARBA" id="ARBA00004141"/>
    </source>
</evidence>
<name>A0A8D0H5G0_SPHPU</name>
<evidence type="ECO:0000313" key="10">
    <source>
        <dbReference type="Proteomes" id="UP000694392"/>
    </source>
</evidence>
<dbReference type="Ensembl" id="ENSSPUT00000018106.1">
    <property type="protein sequence ID" value="ENSSPUP00000016992.1"/>
    <property type="gene ID" value="ENSSPUG00000013147.1"/>
</dbReference>
<keyword evidence="3 7" id="KW-0812">Transmembrane</keyword>
<evidence type="ECO:0000313" key="9">
    <source>
        <dbReference type="Ensembl" id="ENSSPUP00000016992.1"/>
    </source>
</evidence>
<accession>A0A8D0H5G0</accession>
<evidence type="ECO:0000256" key="5">
    <source>
        <dbReference type="ARBA" id="ARBA00023136"/>
    </source>
</evidence>
<keyword evidence="4 7" id="KW-1133">Transmembrane helix</keyword>
<evidence type="ECO:0000256" key="3">
    <source>
        <dbReference type="ARBA" id="ARBA00022692"/>
    </source>
</evidence>
<reference evidence="9" key="2">
    <citation type="submission" date="2025-09" db="UniProtKB">
        <authorList>
            <consortium name="Ensembl"/>
        </authorList>
    </citation>
    <scope>IDENTIFICATION</scope>
</reference>
<dbReference type="AlphaFoldDB" id="A0A8D0H5G0"/>
<feature type="transmembrane region" description="Helical" evidence="7">
    <location>
        <begin position="55"/>
        <end position="77"/>
    </location>
</feature>
<organism evidence="9 10">
    <name type="scientific">Sphenodon punctatus</name>
    <name type="common">Tuatara</name>
    <name type="synonym">Hatteria punctata</name>
    <dbReference type="NCBI Taxonomy" id="8508"/>
    <lineage>
        <taxon>Eukaryota</taxon>
        <taxon>Metazoa</taxon>
        <taxon>Chordata</taxon>
        <taxon>Craniata</taxon>
        <taxon>Vertebrata</taxon>
        <taxon>Euteleostomi</taxon>
        <taxon>Lepidosauria</taxon>
        <taxon>Sphenodontia</taxon>
        <taxon>Sphenodontidae</taxon>
        <taxon>Sphenodon</taxon>
    </lineage>
</organism>
<dbReference type="OMA" id="VWVLETH"/>
<protein>
    <recommendedName>
        <fullName evidence="6">Transmembrane protein 198</fullName>
    </recommendedName>
</protein>
<feature type="transmembrane region" description="Helical" evidence="7">
    <location>
        <begin position="28"/>
        <end position="48"/>
    </location>
</feature>
<keyword evidence="5 7" id="KW-0472">Membrane</keyword>
<keyword evidence="10" id="KW-1185">Reference proteome</keyword>
<reference evidence="9" key="1">
    <citation type="submission" date="2025-08" db="UniProtKB">
        <authorList>
            <consortium name="Ensembl"/>
        </authorList>
    </citation>
    <scope>IDENTIFICATION</scope>
</reference>
<evidence type="ECO:0000259" key="8">
    <source>
        <dbReference type="Pfam" id="PF13886"/>
    </source>
</evidence>
<evidence type="ECO:0000256" key="6">
    <source>
        <dbReference type="ARBA" id="ARBA00049737"/>
    </source>
</evidence>